<evidence type="ECO:0000313" key="11">
    <source>
        <dbReference type="EMBL" id="RWS27887.1"/>
    </source>
</evidence>
<dbReference type="InterPro" id="IPR036179">
    <property type="entry name" value="Ig-like_dom_sf"/>
</dbReference>
<dbReference type="FunFam" id="2.60.40.10:FF:000017">
    <property type="entry name" value="Down syndrome cell adhesion molecule b"/>
    <property type="match status" value="1"/>
</dbReference>
<accession>A0A443SK30</accession>
<gene>
    <name evidence="11" type="ORF">B4U80_00371</name>
</gene>
<dbReference type="STRING" id="299467.A0A443SK30"/>
<keyword evidence="4" id="KW-0677">Repeat</keyword>
<dbReference type="PROSITE" id="PS50835">
    <property type="entry name" value="IG_LIKE"/>
    <property type="match status" value="1"/>
</dbReference>
<evidence type="ECO:0000313" key="12">
    <source>
        <dbReference type="Proteomes" id="UP000288716"/>
    </source>
</evidence>
<dbReference type="AlphaFoldDB" id="A0A443SK30"/>
<dbReference type="Gene3D" id="2.60.40.10">
    <property type="entry name" value="Immunoglobulins"/>
    <property type="match status" value="1"/>
</dbReference>
<dbReference type="InterPro" id="IPR003599">
    <property type="entry name" value="Ig_sub"/>
</dbReference>
<comment type="subcellular location">
    <subcellularLocation>
        <location evidence="1">Membrane</location>
        <topology evidence="1">Single-pass membrane protein</topology>
    </subcellularLocation>
</comment>
<keyword evidence="12" id="KW-1185">Reference proteome</keyword>
<keyword evidence="2" id="KW-0812">Transmembrane</keyword>
<dbReference type="GO" id="GO:0007155">
    <property type="term" value="P:cell adhesion"/>
    <property type="evidence" value="ECO:0007669"/>
    <property type="project" value="UniProtKB-KW"/>
</dbReference>
<keyword evidence="5" id="KW-0130">Cell adhesion</keyword>
<reference evidence="11 12" key="1">
    <citation type="journal article" date="2018" name="Gigascience">
        <title>Genomes of trombidid mites reveal novel predicted allergens and laterally-transferred genes associated with secondary metabolism.</title>
        <authorList>
            <person name="Dong X."/>
            <person name="Chaisiri K."/>
            <person name="Xia D."/>
            <person name="Armstrong S.D."/>
            <person name="Fang Y."/>
            <person name="Donnelly M.J."/>
            <person name="Kadowaki T."/>
            <person name="McGarry J.W."/>
            <person name="Darby A.C."/>
            <person name="Makepeace B.L."/>
        </authorList>
    </citation>
    <scope>NUCLEOTIDE SEQUENCE [LARGE SCALE GENOMIC DNA]</scope>
    <source>
        <strain evidence="11">UoL-UT</strain>
    </source>
</reference>
<sequence length="184" mass="20137">MNEFVRNGAKGDTFKTYTEPPTFLERFSEQTLQQGPPLSLKCIASGSPLPQVTWLLDGFAVPDNSRFRTGDYVTRDGLLVSYVNITSVTTQDGGLYECTASNDNAAVKHSAKINIFGAPFVRPMKNASTVAGETLVIHCPAGGYPLEAVYWEKGKFVYFAINVSLKNIAYRSKNTNNSSSALKH</sequence>
<evidence type="ECO:0000256" key="1">
    <source>
        <dbReference type="ARBA" id="ARBA00004167"/>
    </source>
</evidence>
<evidence type="ECO:0000259" key="10">
    <source>
        <dbReference type="PROSITE" id="PS50835"/>
    </source>
</evidence>
<protein>
    <submittedName>
        <fullName evidence="11">Down syndrome cell adhesion molecule-like protein Dscam2</fullName>
    </submittedName>
</protein>
<dbReference type="EMBL" id="NCKV01001706">
    <property type="protein sequence ID" value="RWS27887.1"/>
    <property type="molecule type" value="Genomic_DNA"/>
</dbReference>
<dbReference type="InterPro" id="IPR003598">
    <property type="entry name" value="Ig_sub2"/>
</dbReference>
<dbReference type="SUPFAM" id="SSF48726">
    <property type="entry name" value="Immunoglobulin"/>
    <property type="match status" value="2"/>
</dbReference>
<feature type="domain" description="Ig-like" evidence="10">
    <location>
        <begin position="21"/>
        <end position="114"/>
    </location>
</feature>
<evidence type="ECO:0000256" key="5">
    <source>
        <dbReference type="ARBA" id="ARBA00022889"/>
    </source>
</evidence>
<comment type="caution">
    <text evidence="11">The sequence shown here is derived from an EMBL/GenBank/DDBJ whole genome shotgun (WGS) entry which is preliminary data.</text>
</comment>
<evidence type="ECO:0000256" key="8">
    <source>
        <dbReference type="ARBA" id="ARBA00023157"/>
    </source>
</evidence>
<evidence type="ECO:0000256" key="9">
    <source>
        <dbReference type="ARBA" id="ARBA00023319"/>
    </source>
</evidence>
<dbReference type="GO" id="GO:0048468">
    <property type="term" value="P:cell development"/>
    <property type="evidence" value="ECO:0007669"/>
    <property type="project" value="UniProtKB-ARBA"/>
</dbReference>
<dbReference type="PANTHER" id="PTHR10075">
    <property type="entry name" value="BASIGIN RELATED"/>
    <property type="match status" value="1"/>
</dbReference>
<evidence type="ECO:0000256" key="2">
    <source>
        <dbReference type="ARBA" id="ARBA00022692"/>
    </source>
</evidence>
<evidence type="ECO:0000256" key="4">
    <source>
        <dbReference type="ARBA" id="ARBA00022737"/>
    </source>
</evidence>
<organism evidence="11 12">
    <name type="scientific">Leptotrombidium deliense</name>
    <dbReference type="NCBI Taxonomy" id="299467"/>
    <lineage>
        <taxon>Eukaryota</taxon>
        <taxon>Metazoa</taxon>
        <taxon>Ecdysozoa</taxon>
        <taxon>Arthropoda</taxon>
        <taxon>Chelicerata</taxon>
        <taxon>Arachnida</taxon>
        <taxon>Acari</taxon>
        <taxon>Acariformes</taxon>
        <taxon>Trombidiformes</taxon>
        <taxon>Prostigmata</taxon>
        <taxon>Anystina</taxon>
        <taxon>Parasitengona</taxon>
        <taxon>Trombiculoidea</taxon>
        <taxon>Trombiculidae</taxon>
        <taxon>Leptotrombidium</taxon>
    </lineage>
</organism>
<keyword evidence="9" id="KW-0393">Immunoglobulin domain</keyword>
<dbReference type="SMART" id="SM00408">
    <property type="entry name" value="IGc2"/>
    <property type="match status" value="1"/>
</dbReference>
<dbReference type="CDD" id="cd20956">
    <property type="entry name" value="IgI_4_Dscam"/>
    <property type="match status" value="1"/>
</dbReference>
<keyword evidence="3" id="KW-0732">Signal</keyword>
<keyword evidence="6" id="KW-1133">Transmembrane helix</keyword>
<evidence type="ECO:0000256" key="6">
    <source>
        <dbReference type="ARBA" id="ARBA00022989"/>
    </source>
</evidence>
<dbReference type="Pfam" id="PF13927">
    <property type="entry name" value="Ig_3"/>
    <property type="match status" value="1"/>
</dbReference>
<dbReference type="PANTHER" id="PTHR10075:SF14">
    <property type="entry name" value="CELL ADHESION MOLECULE DSCAM2-RELATED"/>
    <property type="match status" value="1"/>
</dbReference>
<dbReference type="OrthoDB" id="6427562at2759"/>
<dbReference type="GO" id="GO:0016020">
    <property type="term" value="C:membrane"/>
    <property type="evidence" value="ECO:0007669"/>
    <property type="project" value="UniProtKB-SubCell"/>
</dbReference>
<dbReference type="VEuPathDB" id="VectorBase:LDEU004153"/>
<dbReference type="Proteomes" id="UP000288716">
    <property type="component" value="Unassembled WGS sequence"/>
</dbReference>
<keyword evidence="7" id="KW-0472">Membrane</keyword>
<evidence type="ECO:0000256" key="7">
    <source>
        <dbReference type="ARBA" id="ARBA00023136"/>
    </source>
</evidence>
<dbReference type="SMART" id="SM00409">
    <property type="entry name" value="IG"/>
    <property type="match status" value="1"/>
</dbReference>
<dbReference type="InterPro" id="IPR007110">
    <property type="entry name" value="Ig-like_dom"/>
</dbReference>
<name>A0A443SK30_9ACAR</name>
<keyword evidence="8" id="KW-1015">Disulfide bond</keyword>
<proteinExistence type="predicted"/>
<dbReference type="InterPro" id="IPR013783">
    <property type="entry name" value="Ig-like_fold"/>
</dbReference>
<evidence type="ECO:0000256" key="3">
    <source>
        <dbReference type="ARBA" id="ARBA00022729"/>
    </source>
</evidence>